<accession>A0A0D3KRQ7</accession>
<dbReference type="GeneID" id="17283711"/>
<sequence>MRNRPYPVLKALSPRSPMPSIRPGVGALLSSPALDVRLTTALQVLQKDENGGGARIGRMSAAQPHQAQAQESVGAAALYGSHAFQPHPGQHGPAPAMKVVLSM</sequence>
<dbReference type="Proteomes" id="UP000013827">
    <property type="component" value="Unassembled WGS sequence"/>
</dbReference>
<evidence type="ECO:0000313" key="2">
    <source>
        <dbReference type="EnsemblProtists" id="EOD38442"/>
    </source>
</evidence>
<dbReference type="EnsemblProtists" id="EOD17505">
    <property type="protein sequence ID" value="EOD17505"/>
    <property type="gene ID" value="EMIHUDRAFT_244112"/>
</dbReference>
<dbReference type="KEGG" id="ehx:EMIHUDRAFT_244112"/>
<reference evidence="2" key="2">
    <citation type="submission" date="2024-10" db="UniProtKB">
        <authorList>
            <consortium name="EnsemblProtists"/>
        </authorList>
    </citation>
    <scope>IDENTIFICATION</scope>
</reference>
<reference evidence="3" key="1">
    <citation type="journal article" date="2013" name="Nature">
        <title>Pan genome of the phytoplankton Emiliania underpins its global distribution.</title>
        <authorList>
            <person name="Read B.A."/>
            <person name="Kegel J."/>
            <person name="Klute M.J."/>
            <person name="Kuo A."/>
            <person name="Lefebvre S.C."/>
            <person name="Maumus F."/>
            <person name="Mayer C."/>
            <person name="Miller J."/>
            <person name="Monier A."/>
            <person name="Salamov A."/>
            <person name="Young J."/>
            <person name="Aguilar M."/>
            <person name="Claverie J.M."/>
            <person name="Frickenhaus S."/>
            <person name="Gonzalez K."/>
            <person name="Herman E.K."/>
            <person name="Lin Y.C."/>
            <person name="Napier J."/>
            <person name="Ogata H."/>
            <person name="Sarno A.F."/>
            <person name="Shmutz J."/>
            <person name="Schroeder D."/>
            <person name="de Vargas C."/>
            <person name="Verret F."/>
            <person name="von Dassow P."/>
            <person name="Valentin K."/>
            <person name="Van de Peer Y."/>
            <person name="Wheeler G."/>
            <person name="Dacks J.B."/>
            <person name="Delwiche C.F."/>
            <person name="Dyhrman S.T."/>
            <person name="Glockner G."/>
            <person name="John U."/>
            <person name="Richards T."/>
            <person name="Worden A.Z."/>
            <person name="Zhang X."/>
            <person name="Grigoriev I.V."/>
            <person name="Allen A.E."/>
            <person name="Bidle K."/>
            <person name="Borodovsky M."/>
            <person name="Bowler C."/>
            <person name="Brownlee C."/>
            <person name="Cock J.M."/>
            <person name="Elias M."/>
            <person name="Gladyshev V.N."/>
            <person name="Groth M."/>
            <person name="Guda C."/>
            <person name="Hadaegh A."/>
            <person name="Iglesias-Rodriguez M.D."/>
            <person name="Jenkins J."/>
            <person name="Jones B.M."/>
            <person name="Lawson T."/>
            <person name="Leese F."/>
            <person name="Lindquist E."/>
            <person name="Lobanov A."/>
            <person name="Lomsadze A."/>
            <person name="Malik S.B."/>
            <person name="Marsh M.E."/>
            <person name="Mackinder L."/>
            <person name="Mock T."/>
            <person name="Mueller-Roeber B."/>
            <person name="Pagarete A."/>
            <person name="Parker M."/>
            <person name="Probert I."/>
            <person name="Quesneville H."/>
            <person name="Raines C."/>
            <person name="Rensing S.A."/>
            <person name="Riano-Pachon D.M."/>
            <person name="Richier S."/>
            <person name="Rokitta S."/>
            <person name="Shiraiwa Y."/>
            <person name="Soanes D.M."/>
            <person name="van der Giezen M."/>
            <person name="Wahlund T.M."/>
            <person name="Williams B."/>
            <person name="Wilson W."/>
            <person name="Wolfe G."/>
            <person name="Wurch L.L."/>
        </authorList>
    </citation>
    <scope>NUCLEOTIDE SEQUENCE</scope>
</reference>
<evidence type="ECO:0000313" key="3">
    <source>
        <dbReference type="Proteomes" id="UP000013827"/>
    </source>
</evidence>
<dbReference type="RefSeq" id="XP_005790871.1">
    <property type="nucleotide sequence ID" value="XM_005790814.1"/>
</dbReference>
<dbReference type="EnsemblProtists" id="EOD38442">
    <property type="protein sequence ID" value="EOD38442"/>
    <property type="gene ID" value="EMIHUDRAFT_224511"/>
</dbReference>
<protein>
    <submittedName>
        <fullName evidence="2">Uncharacterized protein</fullName>
    </submittedName>
</protein>
<dbReference type="PaxDb" id="2903-EOD17505"/>
<dbReference type="GeneID" id="17263652"/>
<feature type="region of interest" description="Disordered" evidence="1">
    <location>
        <begin position="51"/>
        <end position="103"/>
    </location>
</feature>
<keyword evidence="3" id="KW-1185">Reference proteome</keyword>
<proteinExistence type="predicted"/>
<organism evidence="2 3">
    <name type="scientific">Emiliania huxleyi (strain CCMP1516)</name>
    <dbReference type="NCBI Taxonomy" id="280463"/>
    <lineage>
        <taxon>Eukaryota</taxon>
        <taxon>Haptista</taxon>
        <taxon>Haptophyta</taxon>
        <taxon>Prymnesiophyceae</taxon>
        <taxon>Isochrysidales</taxon>
        <taxon>Noelaerhabdaceae</taxon>
        <taxon>Emiliania</taxon>
    </lineage>
</organism>
<dbReference type="HOGENOM" id="CLU_2268912_0_0_1"/>
<name>A0A0D3KRQ7_EMIH1</name>
<dbReference type="KEGG" id="ehx:EMIHUDRAFT_224511"/>
<evidence type="ECO:0000256" key="1">
    <source>
        <dbReference type="SAM" id="MobiDB-lite"/>
    </source>
</evidence>
<dbReference type="AlphaFoldDB" id="A0A0D3KRQ7"/>
<dbReference type="RefSeq" id="XP_005769934.1">
    <property type="nucleotide sequence ID" value="XM_005769877.1"/>
</dbReference>